<dbReference type="Gene3D" id="3.90.1720.10">
    <property type="entry name" value="endopeptidase domain like (from Nostoc punctiforme)"/>
    <property type="match status" value="1"/>
</dbReference>
<dbReference type="EMBL" id="CP133838">
    <property type="protein sequence ID" value="WMY75931.1"/>
    <property type="molecule type" value="Genomic_DNA"/>
</dbReference>
<dbReference type="Proteomes" id="UP001246690">
    <property type="component" value="Chromosome"/>
</dbReference>
<dbReference type="Pfam" id="PF05708">
    <property type="entry name" value="Peptidase_C92"/>
    <property type="match status" value="1"/>
</dbReference>
<proteinExistence type="predicted"/>
<gene>
    <name evidence="1" type="ORF">RHD99_08340</name>
</gene>
<protein>
    <submittedName>
        <fullName evidence="1">YiiX/YebB-like N1pC/P60 family cysteine hydrolase</fullName>
    </submittedName>
</protein>
<dbReference type="InterPro" id="IPR024453">
    <property type="entry name" value="Peptidase_C92"/>
</dbReference>
<dbReference type="RefSeq" id="WP_309878371.1">
    <property type="nucleotide sequence ID" value="NZ_CP133838.1"/>
</dbReference>
<sequence length="202" mass="21950">MKRSAYARKIKSGKLFWVKAISIFVIALPLCVWGSGLPAGVVSGDLIFRTGDEAISSIIRTMDSTGYSHVGMVYAVNGRVLVIHSTPSEHPGTQDGVVIDSLDFFISKAINRKVFYYQVEASIKKHELAVKKALSYTGTPFSVTTKEGIYCTKLVTKSWEAASVNISTGSKKINIPMFHSSVIMPENIIGSANVKPVVATVY</sequence>
<organism evidence="1 2">
    <name type="scientific">Buttiauxella selenatireducens</name>
    <dbReference type="NCBI Taxonomy" id="3073902"/>
    <lineage>
        <taxon>Bacteria</taxon>
        <taxon>Pseudomonadati</taxon>
        <taxon>Pseudomonadota</taxon>
        <taxon>Gammaproteobacteria</taxon>
        <taxon>Enterobacterales</taxon>
        <taxon>Enterobacteriaceae</taxon>
        <taxon>Buttiauxella</taxon>
    </lineage>
</organism>
<dbReference type="SUPFAM" id="SSF54001">
    <property type="entry name" value="Cysteine proteinases"/>
    <property type="match status" value="1"/>
</dbReference>
<name>A0ABY9SEK3_9ENTR</name>
<accession>A0ABY9SEK3</accession>
<dbReference type="InterPro" id="IPR038765">
    <property type="entry name" value="Papain-like_cys_pep_sf"/>
</dbReference>
<reference evidence="1 2" key="1">
    <citation type="submission" date="2023-09" db="EMBL/GenBank/DDBJ databases">
        <title>Buttiauxella selenatireducens sp. nov., isolated from the rhizosphere of Cardamine hupingshanesis.</title>
        <authorList>
            <person name="Zhang S."/>
            <person name="Xu Z."/>
            <person name="Wang H."/>
            <person name="Guo Y."/>
        </authorList>
    </citation>
    <scope>NUCLEOTIDE SEQUENCE [LARGE SCALE GENOMIC DNA]</scope>
    <source>
        <strain evidence="1 2">R73</strain>
    </source>
</reference>
<keyword evidence="2" id="KW-1185">Reference proteome</keyword>
<evidence type="ECO:0000313" key="1">
    <source>
        <dbReference type="EMBL" id="WMY75931.1"/>
    </source>
</evidence>
<evidence type="ECO:0000313" key="2">
    <source>
        <dbReference type="Proteomes" id="UP001246690"/>
    </source>
</evidence>